<organism evidence="2 3">
    <name type="scientific">Haemophilus seminalis</name>
    <dbReference type="NCBI Taxonomy" id="2582921"/>
    <lineage>
        <taxon>Bacteria</taxon>
        <taxon>Pseudomonadati</taxon>
        <taxon>Pseudomonadota</taxon>
        <taxon>Gammaproteobacteria</taxon>
        <taxon>Pasteurellales</taxon>
        <taxon>Pasteurellaceae</taxon>
        <taxon>Haemophilus</taxon>
    </lineage>
</organism>
<feature type="compositionally biased region" description="Basic and acidic residues" evidence="1">
    <location>
        <begin position="1"/>
        <end position="10"/>
    </location>
</feature>
<evidence type="ECO:0000256" key="1">
    <source>
        <dbReference type="SAM" id="MobiDB-lite"/>
    </source>
</evidence>
<name>A0ABQ6SMV5_9PAST</name>
<gene>
    <name evidence="2" type="ORF">F2S80_02585</name>
</gene>
<evidence type="ECO:0000313" key="3">
    <source>
        <dbReference type="Proteomes" id="UP000324828"/>
    </source>
</evidence>
<feature type="region of interest" description="Disordered" evidence="1">
    <location>
        <begin position="1"/>
        <end position="25"/>
    </location>
</feature>
<evidence type="ECO:0000313" key="2">
    <source>
        <dbReference type="EMBL" id="KAA5523786.1"/>
    </source>
</evidence>
<proteinExistence type="predicted"/>
<dbReference type="EMBL" id="VXDF01000002">
    <property type="protein sequence ID" value="KAA5523786.1"/>
    <property type="molecule type" value="Genomic_DNA"/>
</dbReference>
<comment type="caution">
    <text evidence="2">The sequence shown here is derived from an EMBL/GenBank/DDBJ whole genome shotgun (WGS) entry which is preliminary data.</text>
</comment>
<sequence>MKRNYHEAKDAILSPYKKNKNRDGYRPMTLKLRQKVKRCKV</sequence>
<keyword evidence="3" id="KW-1185">Reference proteome</keyword>
<accession>A0ABQ6SMV5</accession>
<dbReference type="Proteomes" id="UP000324828">
    <property type="component" value="Unassembled WGS sequence"/>
</dbReference>
<protein>
    <submittedName>
        <fullName evidence="2">Integrase</fullName>
    </submittedName>
</protein>
<reference evidence="2 3" key="1">
    <citation type="submission" date="2019-09" db="EMBL/GenBank/DDBJ databases">
        <title>Haemophilus seminale sp. nov., isolated from human semen.</title>
        <authorList>
            <person name="Zheng M."/>
        </authorList>
    </citation>
    <scope>NUCLEOTIDE SEQUENCE [LARGE SCALE GENOMIC DNA]</scope>
    <source>
        <strain evidence="2 3">SZY H2</strain>
    </source>
</reference>